<dbReference type="AlphaFoldDB" id="A0A8S9SVQ4"/>
<accession>A0A8S9SVQ4</accession>
<sequence length="80" mass="8387">MKGKSDPDEAKEPGSCSYSPKDNGRQSSILISLANLYNKADSDPDEKAPSASEIEQATDVMNGLQGNLLSSSGRGGMPIE</sequence>
<organism evidence="2 3">
    <name type="scientific">Brassica cretica</name>
    <name type="common">Mustard</name>
    <dbReference type="NCBI Taxonomy" id="69181"/>
    <lineage>
        <taxon>Eukaryota</taxon>
        <taxon>Viridiplantae</taxon>
        <taxon>Streptophyta</taxon>
        <taxon>Embryophyta</taxon>
        <taxon>Tracheophyta</taxon>
        <taxon>Spermatophyta</taxon>
        <taxon>Magnoliopsida</taxon>
        <taxon>eudicotyledons</taxon>
        <taxon>Gunneridae</taxon>
        <taxon>Pentapetalae</taxon>
        <taxon>rosids</taxon>
        <taxon>malvids</taxon>
        <taxon>Brassicales</taxon>
        <taxon>Brassicaceae</taxon>
        <taxon>Brassiceae</taxon>
        <taxon>Brassica</taxon>
    </lineage>
</organism>
<dbReference type="EMBL" id="QGKX02000004">
    <property type="protein sequence ID" value="KAF3604545.1"/>
    <property type="molecule type" value="Genomic_DNA"/>
</dbReference>
<gene>
    <name evidence="2" type="ORF">F2Q69_00038496</name>
</gene>
<comment type="caution">
    <text evidence="2">The sequence shown here is derived from an EMBL/GenBank/DDBJ whole genome shotgun (WGS) entry which is preliminary data.</text>
</comment>
<feature type="compositionally biased region" description="Polar residues" evidence="1">
    <location>
        <begin position="16"/>
        <end position="27"/>
    </location>
</feature>
<feature type="region of interest" description="Disordered" evidence="1">
    <location>
        <begin position="39"/>
        <end position="80"/>
    </location>
</feature>
<evidence type="ECO:0000256" key="1">
    <source>
        <dbReference type="SAM" id="MobiDB-lite"/>
    </source>
</evidence>
<feature type="region of interest" description="Disordered" evidence="1">
    <location>
        <begin position="1"/>
        <end position="27"/>
    </location>
</feature>
<reference evidence="2" key="1">
    <citation type="submission" date="2019-12" db="EMBL/GenBank/DDBJ databases">
        <title>Genome sequencing and annotation of Brassica cretica.</title>
        <authorList>
            <person name="Studholme D.J."/>
            <person name="Sarris P."/>
        </authorList>
    </citation>
    <scope>NUCLEOTIDE SEQUENCE</scope>
    <source>
        <strain evidence="2">PFS-109/04</strain>
        <tissue evidence="2">Leaf</tissue>
    </source>
</reference>
<feature type="compositionally biased region" description="Basic and acidic residues" evidence="1">
    <location>
        <begin position="1"/>
        <end position="12"/>
    </location>
</feature>
<name>A0A8S9SVQ4_BRACR</name>
<evidence type="ECO:0000313" key="2">
    <source>
        <dbReference type="EMBL" id="KAF3604545.1"/>
    </source>
</evidence>
<dbReference type="Proteomes" id="UP000712600">
    <property type="component" value="Unassembled WGS sequence"/>
</dbReference>
<evidence type="ECO:0000313" key="3">
    <source>
        <dbReference type="Proteomes" id="UP000712600"/>
    </source>
</evidence>
<protein>
    <submittedName>
        <fullName evidence="2">Uncharacterized protein</fullName>
    </submittedName>
</protein>
<proteinExistence type="predicted"/>